<feature type="domain" description="PHD-type" evidence="7">
    <location>
        <begin position="482"/>
        <end position="601"/>
    </location>
</feature>
<gene>
    <name evidence="8" type="primary">PHF14</name>
    <name evidence="8" type="ORF">BG011_003949</name>
</gene>
<feature type="compositionally biased region" description="Acidic residues" evidence="5">
    <location>
        <begin position="1148"/>
        <end position="1160"/>
    </location>
</feature>
<sequence length="1353" mass="147990">MVPPQHYPPAFPPEYSSLPMMMAVEQEQHAEGHPRPGRLAKGSNIRSQQHHPQPLPIPPPPPREEDHDPAPSLSASDPSISPLSTADDQIISLPENSIPLQGLAQQTTQDMPQQSNQSLRPQRLRKTTSSDYSSDAASLDKLDIDKSASSSQLHSDDQHTNNGTTPETTASSITTANATAQLPYTHAGNDAFHTEPHQQLQRSSSAGVKPHMSLSRKRSNPDARAEMDDSCREQELESSNDVNLTSKGANDQREVYDSGADQSPPVAAPNGNAPEGDCSVKNDPMGAGLKRQRIALDSVSCQSNPTFKGKDAAVAPSKKKAKAESTKNGANDTVSLFQKIFADRDPGKRKIKTKSVHEIPIDTGADEDDSDFDDNKANSNDEDEDMIMPEDAVSEDEIKPDHQDVFNDEQGLMTALWQWKDNDPEVCCVCLGRSTEADNVFVYCDTLDCALCVHQACYGVKILPSESEPWLCDRCKAPPEEVVSCVCCPSKDGAFRRLIPDDPSGGWVHVVCALWLPETTLGDPDNVDLISVRDIPERNWTLACYLCNDARDAGLGACVQCDAGQCRKSFHITCAQAYSLLETIEDSDMADPYFMYCKQHGSTDGQAKLNGWAKWVKQRNAFLKKWQEDQGRKRTQRLIDIQQSGYGDEEGGEGLVEFFEHSYSRFKYAREQKIARERSELSRQYSIGYYLGNKIDKSRSRLEVISSKARQALQEQMRIEMHTRNLLSSLLECANYLENLPAEQLEAPLSIDTTLAWYNSLPDTSRWKSNIQDIIETIDIDSLACDNPYTQPGAHGLADLSLEDSEGGHRNGRSSKGIYGNLSKKGDKASTGAGKNVKSKKVHPKPLVASRTQGPVVFTSSRGRLIKRDVSDPDEYLTSVSPGMDYNRYSSSPISTVKIQKPIMPCTVCHQLTLPEDKLALERDVNGFLAPMTIKALNRMVACATCQRQFHPKCLDPPMARVPPRWNCEDCDSSGESHGSSGETSPALAAHSHHHSHSSDLDEALMVLADTAVTVSAYSPRSPDTTTTQGVKRSHASAGSDSLVDRRPSMTDTGTSPSTAERRPKKIKTEGSEKPVAADKGRKASKANKNPMTEAKDVNGSRQPVAVKPSHIAPIVRGNLRIYPPGPHIAPKVSSVLMKEIMSKDTQDESESESESESETESPKPKVKAKAAPKKVKVSPPATVAKKDAATTTTKKKAKLDISAKVTTPSKTKRPEQATESSKCKVKATKVFREVAVAISKTTKGAKSSKTAGSTKEKASVRQGVLPAVPEPPPPKPKEVIRYTVGEKTVEELTAREDVEIERRENVKFRKLRGRTLTMPAPPQDYLDNTVVPKTGAVATAIEGVIDTAKANV</sequence>
<feature type="compositionally biased region" description="Polar residues" evidence="5">
    <location>
        <begin position="94"/>
        <end position="120"/>
    </location>
</feature>
<feature type="compositionally biased region" description="Basic and acidic residues" evidence="5">
    <location>
        <begin position="1067"/>
        <end position="1082"/>
    </location>
</feature>
<dbReference type="GO" id="GO:0006357">
    <property type="term" value="P:regulation of transcription by RNA polymerase II"/>
    <property type="evidence" value="ECO:0007669"/>
    <property type="project" value="TreeGrafter"/>
</dbReference>
<keyword evidence="2 4" id="KW-0863">Zinc-finger</keyword>
<feature type="compositionally biased region" description="Low complexity" evidence="5">
    <location>
        <begin position="164"/>
        <end position="180"/>
    </location>
</feature>
<feature type="region of interest" description="Disordered" evidence="5">
    <location>
        <begin position="796"/>
        <end position="845"/>
    </location>
</feature>
<evidence type="ECO:0000313" key="8">
    <source>
        <dbReference type="EMBL" id="KAG0257430.1"/>
    </source>
</evidence>
<feature type="compositionally biased region" description="Low complexity" evidence="5">
    <location>
        <begin position="70"/>
        <end position="84"/>
    </location>
</feature>
<feature type="compositionally biased region" description="Basic residues" evidence="5">
    <location>
        <begin position="1165"/>
        <end position="1177"/>
    </location>
</feature>
<dbReference type="GO" id="GO:0008270">
    <property type="term" value="F:zinc ion binding"/>
    <property type="evidence" value="ECO:0007669"/>
    <property type="project" value="UniProtKB-KW"/>
</dbReference>
<feature type="compositionally biased region" description="Polar residues" evidence="5">
    <location>
        <begin position="1050"/>
        <end position="1059"/>
    </location>
</feature>
<feature type="region of interest" description="Disordered" evidence="5">
    <location>
        <begin position="1241"/>
        <end position="1279"/>
    </location>
</feature>
<feature type="region of interest" description="Disordered" evidence="5">
    <location>
        <begin position="1139"/>
        <end position="1224"/>
    </location>
</feature>
<name>A0A9P6Q1S3_9FUNG</name>
<feature type="compositionally biased region" description="Polar residues" evidence="5">
    <location>
        <begin position="237"/>
        <end position="249"/>
    </location>
</feature>
<evidence type="ECO:0000259" key="7">
    <source>
        <dbReference type="PROSITE" id="PS51805"/>
    </source>
</evidence>
<evidence type="ECO:0000256" key="3">
    <source>
        <dbReference type="ARBA" id="ARBA00022833"/>
    </source>
</evidence>
<organism evidence="8 9">
    <name type="scientific">Mortierella polycephala</name>
    <dbReference type="NCBI Taxonomy" id="41804"/>
    <lineage>
        <taxon>Eukaryota</taxon>
        <taxon>Fungi</taxon>
        <taxon>Fungi incertae sedis</taxon>
        <taxon>Mucoromycota</taxon>
        <taxon>Mortierellomycotina</taxon>
        <taxon>Mortierellomycetes</taxon>
        <taxon>Mortierellales</taxon>
        <taxon>Mortierellaceae</taxon>
        <taxon>Mortierella</taxon>
    </lineage>
</organism>
<dbReference type="InterPro" id="IPR011011">
    <property type="entry name" value="Znf_FYVE_PHD"/>
</dbReference>
<dbReference type="PANTHER" id="PTHR13793">
    <property type="entry name" value="PHD FINGER PROTEINS"/>
    <property type="match status" value="1"/>
</dbReference>
<dbReference type="Pfam" id="PF00628">
    <property type="entry name" value="PHD"/>
    <property type="match status" value="1"/>
</dbReference>
<evidence type="ECO:0000256" key="5">
    <source>
        <dbReference type="SAM" id="MobiDB-lite"/>
    </source>
</evidence>
<dbReference type="Gene3D" id="3.30.40.10">
    <property type="entry name" value="Zinc/RING finger domain, C3HC4 (zinc finger)"/>
    <property type="match status" value="3"/>
</dbReference>
<dbReference type="Pfam" id="PF13832">
    <property type="entry name" value="zf-HC5HC2H_2"/>
    <property type="match status" value="1"/>
</dbReference>
<dbReference type="SMART" id="SM00249">
    <property type="entry name" value="PHD"/>
    <property type="match status" value="3"/>
</dbReference>
<dbReference type="InterPro" id="IPR050701">
    <property type="entry name" value="Histone_Mod_Regulator"/>
</dbReference>
<dbReference type="CDD" id="cd15492">
    <property type="entry name" value="PHD_BRPF_JADE_like"/>
    <property type="match status" value="1"/>
</dbReference>
<keyword evidence="9" id="KW-1185">Reference proteome</keyword>
<dbReference type="PROSITE" id="PS51805">
    <property type="entry name" value="EPHD"/>
    <property type="match status" value="1"/>
</dbReference>
<feature type="compositionally biased region" description="Polar residues" evidence="5">
    <location>
        <begin position="197"/>
        <end position="206"/>
    </location>
</feature>
<evidence type="ECO:0000256" key="1">
    <source>
        <dbReference type="ARBA" id="ARBA00022723"/>
    </source>
</evidence>
<dbReference type="Proteomes" id="UP000726737">
    <property type="component" value="Unassembled WGS sequence"/>
</dbReference>
<comment type="caution">
    <text evidence="8">The sequence shown here is derived from an EMBL/GenBank/DDBJ whole genome shotgun (WGS) entry which is preliminary data.</text>
</comment>
<accession>A0A9P6Q1S3</accession>
<dbReference type="InterPro" id="IPR001965">
    <property type="entry name" value="Znf_PHD"/>
</dbReference>
<feature type="region of interest" description="Disordered" evidence="5">
    <location>
        <begin position="1018"/>
        <end position="1110"/>
    </location>
</feature>
<dbReference type="OrthoDB" id="20839at2759"/>
<feature type="compositionally biased region" description="Pro residues" evidence="5">
    <location>
        <begin position="1"/>
        <end position="12"/>
    </location>
</feature>
<dbReference type="EMBL" id="JAAAJA010000258">
    <property type="protein sequence ID" value="KAG0257430.1"/>
    <property type="molecule type" value="Genomic_DNA"/>
</dbReference>
<dbReference type="PANTHER" id="PTHR13793:SF150">
    <property type="entry name" value="PHD FINGER PROTEIN 14"/>
    <property type="match status" value="1"/>
</dbReference>
<dbReference type="InterPro" id="IPR019786">
    <property type="entry name" value="Zinc_finger_PHD-type_CS"/>
</dbReference>
<feature type="compositionally biased region" description="Polar residues" evidence="5">
    <location>
        <begin position="1018"/>
        <end position="1031"/>
    </location>
</feature>
<feature type="domain" description="PHD-type" evidence="6">
    <location>
        <begin position="903"/>
        <end position="974"/>
    </location>
</feature>
<proteinExistence type="predicted"/>
<dbReference type="InterPro" id="IPR034732">
    <property type="entry name" value="EPHD"/>
</dbReference>
<reference evidence="8" key="1">
    <citation type="journal article" date="2020" name="Fungal Divers.">
        <title>Resolving the Mortierellaceae phylogeny through synthesis of multi-gene phylogenetics and phylogenomics.</title>
        <authorList>
            <person name="Vandepol N."/>
            <person name="Liber J."/>
            <person name="Desiro A."/>
            <person name="Na H."/>
            <person name="Kennedy M."/>
            <person name="Barry K."/>
            <person name="Grigoriev I.V."/>
            <person name="Miller A.N."/>
            <person name="O'Donnell K."/>
            <person name="Stajich J.E."/>
            <person name="Bonito G."/>
        </authorList>
    </citation>
    <scope>NUCLEOTIDE SEQUENCE</scope>
    <source>
        <strain evidence="8">KOD948</strain>
    </source>
</reference>
<feature type="region of interest" description="Disordered" evidence="5">
    <location>
        <begin position="1"/>
        <end position="328"/>
    </location>
</feature>
<dbReference type="Pfam" id="PF13831">
    <property type="entry name" value="PHD_2"/>
    <property type="match status" value="1"/>
</dbReference>
<evidence type="ECO:0000256" key="2">
    <source>
        <dbReference type="ARBA" id="ARBA00022771"/>
    </source>
</evidence>
<evidence type="ECO:0000256" key="4">
    <source>
        <dbReference type="PROSITE-ProRule" id="PRU00146"/>
    </source>
</evidence>
<dbReference type="InterPro" id="IPR019787">
    <property type="entry name" value="Znf_PHD-finger"/>
</dbReference>
<feature type="domain" description="PHD-type" evidence="6">
    <location>
        <begin position="424"/>
        <end position="478"/>
    </location>
</feature>
<feature type="compositionally biased region" description="Basic and acidic residues" evidence="5">
    <location>
        <begin position="219"/>
        <end position="235"/>
    </location>
</feature>
<feature type="compositionally biased region" description="Low complexity" evidence="5">
    <location>
        <begin position="1241"/>
        <end position="1254"/>
    </location>
</feature>
<feature type="region of interest" description="Disordered" evidence="5">
    <location>
        <begin position="349"/>
        <end position="383"/>
    </location>
</feature>
<evidence type="ECO:0000259" key="6">
    <source>
        <dbReference type="PROSITE" id="PS50016"/>
    </source>
</evidence>
<feature type="compositionally biased region" description="Low complexity" evidence="5">
    <location>
        <begin position="974"/>
        <end position="985"/>
    </location>
</feature>
<dbReference type="InterPro" id="IPR013083">
    <property type="entry name" value="Znf_RING/FYVE/PHD"/>
</dbReference>
<keyword evidence="3" id="KW-0862">Zinc</keyword>
<keyword evidence="1" id="KW-0479">Metal-binding</keyword>
<feature type="region of interest" description="Disordered" evidence="5">
    <location>
        <begin position="970"/>
        <end position="999"/>
    </location>
</feature>
<dbReference type="PROSITE" id="PS01359">
    <property type="entry name" value="ZF_PHD_1"/>
    <property type="match status" value="2"/>
</dbReference>
<dbReference type="PROSITE" id="PS50016">
    <property type="entry name" value="ZF_PHD_2"/>
    <property type="match status" value="2"/>
</dbReference>
<dbReference type="SUPFAM" id="SSF57903">
    <property type="entry name" value="FYVE/PHD zinc finger"/>
    <property type="match status" value="2"/>
</dbReference>
<evidence type="ECO:0000313" key="9">
    <source>
        <dbReference type="Proteomes" id="UP000726737"/>
    </source>
</evidence>
<protein>
    <submittedName>
        <fullName evidence="8">PHD finger protein 14</fullName>
    </submittedName>
</protein>